<dbReference type="OrthoDB" id="9771118at2"/>
<dbReference type="PANTHER" id="PTHR37951:SF1">
    <property type="entry name" value="TYPE VI SECRETION SYSTEM COMPONENT TSSA1"/>
    <property type="match status" value="1"/>
</dbReference>
<evidence type="ECO:0000259" key="1">
    <source>
        <dbReference type="Pfam" id="PF06812"/>
    </source>
</evidence>
<dbReference type="EMBL" id="SSWX01000028">
    <property type="protein sequence ID" value="THJ31074.1"/>
    <property type="molecule type" value="Genomic_DNA"/>
</dbReference>
<dbReference type="Proteomes" id="UP000306236">
    <property type="component" value="Unassembled WGS sequence"/>
</dbReference>
<dbReference type="AlphaFoldDB" id="A0A4S5BFH3"/>
<sequence length="353" mass="38346">MASIFDLQITHNNLMEDGSECGPDLEYAPTFIALLTAAAGQQERQVGGSVLPAREPDWNEVFSLGSALLASARDLRVLTVTAQAATHKYGVQGWSESLALMADWFERYWTGVHPRLEIDGEFDPLLRANAVAALSDANGVLRQLRRATFLSTPVGAITVGDAERLLKGRDVEEGAPVRSLPELQQAIARESQASQAVLQHIQAASQSVAEIERHFNDKLDSEYRPNLSQLRSFLDAFADLVAANAPSSVVEQPVVSAELEPASEKPAVIHSPQTQLFEGLPKELASMSDAFLALSLARQYFEKYEPSHPAPILIRRIERLKGKDFLAIVKELAPDGVNQLQLIAGSEDAGASS</sequence>
<organism evidence="2 3">
    <name type="scientific">Lampropedia aestuarii</name>
    <dbReference type="NCBI Taxonomy" id="2562762"/>
    <lineage>
        <taxon>Bacteria</taxon>
        <taxon>Pseudomonadati</taxon>
        <taxon>Pseudomonadota</taxon>
        <taxon>Betaproteobacteria</taxon>
        <taxon>Burkholderiales</taxon>
        <taxon>Comamonadaceae</taxon>
        <taxon>Lampropedia</taxon>
    </lineage>
</organism>
<name>A0A4S5BFH3_9BURK</name>
<reference evidence="2 3" key="1">
    <citation type="submission" date="2019-04" db="EMBL/GenBank/DDBJ databases">
        <title>Lampropedia sp YIM MLB12 draf genome.</title>
        <authorList>
            <person name="Wang Y.-X."/>
        </authorList>
    </citation>
    <scope>NUCLEOTIDE SEQUENCE [LARGE SCALE GENOMIC DNA]</scope>
    <source>
        <strain evidence="2 3">YIM MLB12</strain>
    </source>
</reference>
<evidence type="ECO:0000313" key="3">
    <source>
        <dbReference type="Proteomes" id="UP000306236"/>
    </source>
</evidence>
<comment type="caution">
    <text evidence="2">The sequence shown here is derived from an EMBL/GenBank/DDBJ whole genome shotgun (WGS) entry which is preliminary data.</text>
</comment>
<evidence type="ECO:0000313" key="2">
    <source>
        <dbReference type="EMBL" id="THJ31074.1"/>
    </source>
</evidence>
<dbReference type="RefSeq" id="WP_136407719.1">
    <property type="nucleotide sequence ID" value="NZ_SSWX01000028.1"/>
</dbReference>
<gene>
    <name evidence="2" type="primary">tssA</name>
    <name evidence="2" type="ORF">E8K88_16195</name>
</gene>
<protein>
    <submittedName>
        <fullName evidence="2">Type VI secretion system protein TssA</fullName>
    </submittedName>
</protein>
<dbReference type="NCBIfam" id="TIGR03363">
    <property type="entry name" value="VI_chp_8"/>
    <property type="match status" value="1"/>
</dbReference>
<accession>A0A4S5BFH3</accession>
<feature type="domain" description="ImpA N-terminal" evidence="1">
    <location>
        <begin position="16"/>
        <end position="135"/>
    </location>
</feature>
<proteinExistence type="predicted"/>
<dbReference type="Pfam" id="PF06812">
    <property type="entry name" value="ImpA_N"/>
    <property type="match status" value="1"/>
</dbReference>
<dbReference type="PANTHER" id="PTHR37951">
    <property type="entry name" value="CYTOPLASMIC PROTEIN-RELATED"/>
    <property type="match status" value="1"/>
</dbReference>
<dbReference type="InterPro" id="IPR010657">
    <property type="entry name" value="ImpA_N"/>
</dbReference>
<dbReference type="InterPro" id="IPR017740">
    <property type="entry name" value="TssA-like"/>
</dbReference>
<keyword evidence="3" id="KW-1185">Reference proteome</keyword>